<dbReference type="InterPro" id="IPR055170">
    <property type="entry name" value="GFO_IDH_MocA-like_dom"/>
</dbReference>
<dbReference type="SUPFAM" id="SSF51735">
    <property type="entry name" value="NAD(P)-binding Rossmann-fold domains"/>
    <property type="match status" value="1"/>
</dbReference>
<sequence length="330" mass="37710">MITLGVIGCGHWGPNHIRNFNFLQNASVKSCADLDEDRLKQMKGLYPDIVTTTDYRDILNDEEINAVVVATPTGTHYKIVKDVFEKGKDVLCEKPMTIDVEESKELVELSRNMNLILMVGNVFLFNAGIQKLRELIREKELGKIYYVHCTRTNLGPIRDDVNSVYDLASHDVYISNYLLDSRPVKVVAKGEDFLRPGVEDLAFISMSYPEKTLVNIHVSWLDPVKVRRITVVGDLKMAIWDDLDNVEPVKIFDKGIIKEPYYNDYGEFQLLTRDGDIYCPKIKLIEPLRSEAMHFIDCVENRKNPICDGENGLDVVKILNVIQESLKQNK</sequence>
<dbReference type="AlphaFoldDB" id="A0A0S7XYW8"/>
<dbReference type="Gene3D" id="3.30.360.10">
    <property type="entry name" value="Dihydrodipicolinate Reductase, domain 2"/>
    <property type="match status" value="1"/>
</dbReference>
<dbReference type="SUPFAM" id="SSF55347">
    <property type="entry name" value="Glyceraldehyde-3-phosphate dehydrogenase-like, C-terminal domain"/>
    <property type="match status" value="1"/>
</dbReference>
<evidence type="ECO:0008006" key="5">
    <source>
        <dbReference type="Google" id="ProtNLM"/>
    </source>
</evidence>
<dbReference type="InterPro" id="IPR000683">
    <property type="entry name" value="Gfo/Idh/MocA-like_OxRdtase_N"/>
</dbReference>
<dbReference type="GO" id="GO:0000166">
    <property type="term" value="F:nucleotide binding"/>
    <property type="evidence" value="ECO:0007669"/>
    <property type="project" value="InterPro"/>
</dbReference>
<dbReference type="InterPro" id="IPR051450">
    <property type="entry name" value="Gfo/Idh/MocA_Oxidoreductases"/>
</dbReference>
<reference evidence="3 4" key="1">
    <citation type="journal article" date="2015" name="Microbiome">
        <title>Genomic resolution of linkages in carbon, nitrogen, and sulfur cycling among widespread estuary sediment bacteria.</title>
        <authorList>
            <person name="Baker B.J."/>
            <person name="Lazar C.S."/>
            <person name="Teske A.P."/>
            <person name="Dick G.J."/>
        </authorList>
    </citation>
    <scope>NUCLEOTIDE SEQUENCE [LARGE SCALE GENOMIC DNA]</scope>
    <source>
        <strain evidence="3">DG_54_3</strain>
    </source>
</reference>
<protein>
    <recommendedName>
        <fullName evidence="5">Oxidoreductase</fullName>
    </recommendedName>
</protein>
<feature type="domain" description="Gfo/Idh/MocA-like oxidoreductase N-terminal" evidence="1">
    <location>
        <begin position="3"/>
        <end position="120"/>
    </location>
</feature>
<comment type="caution">
    <text evidence="3">The sequence shown here is derived from an EMBL/GenBank/DDBJ whole genome shotgun (WGS) entry which is preliminary data.</text>
</comment>
<dbReference type="InterPro" id="IPR036291">
    <property type="entry name" value="NAD(P)-bd_dom_sf"/>
</dbReference>
<proteinExistence type="predicted"/>
<dbReference type="PANTHER" id="PTHR43377">
    <property type="entry name" value="BILIVERDIN REDUCTASE A"/>
    <property type="match status" value="1"/>
</dbReference>
<evidence type="ECO:0000259" key="2">
    <source>
        <dbReference type="Pfam" id="PF22725"/>
    </source>
</evidence>
<evidence type="ECO:0000313" key="4">
    <source>
        <dbReference type="Proteomes" id="UP000051861"/>
    </source>
</evidence>
<evidence type="ECO:0000259" key="1">
    <source>
        <dbReference type="Pfam" id="PF01408"/>
    </source>
</evidence>
<feature type="domain" description="GFO/IDH/MocA-like oxidoreductase" evidence="2">
    <location>
        <begin position="129"/>
        <end position="234"/>
    </location>
</feature>
<evidence type="ECO:0000313" key="3">
    <source>
        <dbReference type="EMBL" id="KPJ67339.1"/>
    </source>
</evidence>
<name>A0A0S7XYW8_UNCSA</name>
<dbReference type="Gene3D" id="3.40.50.720">
    <property type="entry name" value="NAD(P)-binding Rossmann-like Domain"/>
    <property type="match status" value="1"/>
</dbReference>
<dbReference type="EMBL" id="LIZX01000063">
    <property type="protein sequence ID" value="KPJ67339.1"/>
    <property type="molecule type" value="Genomic_DNA"/>
</dbReference>
<accession>A0A0S7XYW8</accession>
<gene>
    <name evidence="3" type="ORF">AMJ44_07260</name>
</gene>
<dbReference type="Pfam" id="PF22725">
    <property type="entry name" value="GFO_IDH_MocA_C3"/>
    <property type="match status" value="1"/>
</dbReference>
<organism evidence="3 4">
    <name type="scientific">candidate division WOR-1 bacterium DG_54_3</name>
    <dbReference type="NCBI Taxonomy" id="1703775"/>
    <lineage>
        <taxon>Bacteria</taxon>
        <taxon>Bacillati</taxon>
        <taxon>Saganbacteria</taxon>
    </lineage>
</organism>
<dbReference type="Pfam" id="PF01408">
    <property type="entry name" value="GFO_IDH_MocA"/>
    <property type="match status" value="1"/>
</dbReference>
<dbReference type="PANTHER" id="PTHR43377:SF6">
    <property type="entry name" value="GFO_IDH_MOCA-LIKE OXIDOREDUCTASE N-TERMINAL DOMAIN-CONTAINING PROTEIN"/>
    <property type="match status" value="1"/>
</dbReference>
<dbReference type="Proteomes" id="UP000051861">
    <property type="component" value="Unassembled WGS sequence"/>
</dbReference>